<reference evidence="1 2" key="1">
    <citation type="journal article" date="2022" name="G3 (Bethesda)">
        <title>Whole-genome sequence and methylome profiling of the almond [Prunus dulcis (Mill.) D.A. Webb] cultivar 'Nonpareil'.</title>
        <authorList>
            <person name="D'Amico-Willman K.M."/>
            <person name="Ouma W.Z."/>
            <person name="Meulia T."/>
            <person name="Sideli G.M."/>
            <person name="Gradziel T.M."/>
            <person name="Fresnedo-Ramirez J."/>
        </authorList>
    </citation>
    <scope>NUCLEOTIDE SEQUENCE [LARGE SCALE GENOMIC DNA]</scope>
    <source>
        <strain evidence="1">Clone GOH B32 T37-40</strain>
    </source>
</reference>
<evidence type="ECO:0000313" key="1">
    <source>
        <dbReference type="EMBL" id="KAI5355886.1"/>
    </source>
</evidence>
<name>A0AAD4ZXA7_PRUDU</name>
<gene>
    <name evidence="1" type="ORF">L3X38_008781</name>
</gene>
<accession>A0AAD4ZXA7</accession>
<proteinExistence type="predicted"/>
<dbReference type="AlphaFoldDB" id="A0AAD4ZXA7"/>
<sequence>MGCCVLCQDKCVTSEGTSCRLAASESAQKSCENKKKSEKKAKTTETGRPREYHLKGFSFALQIWAYEVFPALAALDLVVHKDNAYIPRMLHWRSHTSPCFYELMSQVFENREVDVQLLRPSVIDKQQPTYASVEEKDEDIDETASLLSSSKGKLASTELRTLKHGFQRTKDDLAKVASSNRALRNRVRREGHEDLCSPHMNEGGDNDLSPLHDYVSPPTESVAMETQLPDDGAKPSAAMVVEEAEMATSVSHLQVHEAGFAPVSVFYLLEGKQVEMPQQTKLKLTGNPRGRLVTYSETQSLMGLKEIAESLSGTLTKSTDAIVQDDIEGPGMKPRNLLRFE</sequence>
<dbReference type="Proteomes" id="UP001054821">
    <property type="component" value="Chromosome 1"/>
</dbReference>
<dbReference type="PANTHER" id="PTHR48449:SF1">
    <property type="entry name" value="DUF1985 DOMAIN-CONTAINING PROTEIN"/>
    <property type="match status" value="1"/>
</dbReference>
<organism evidence="1 2">
    <name type="scientific">Prunus dulcis</name>
    <name type="common">Almond</name>
    <name type="synonym">Amygdalus dulcis</name>
    <dbReference type="NCBI Taxonomy" id="3755"/>
    <lineage>
        <taxon>Eukaryota</taxon>
        <taxon>Viridiplantae</taxon>
        <taxon>Streptophyta</taxon>
        <taxon>Embryophyta</taxon>
        <taxon>Tracheophyta</taxon>
        <taxon>Spermatophyta</taxon>
        <taxon>Magnoliopsida</taxon>
        <taxon>eudicotyledons</taxon>
        <taxon>Gunneridae</taxon>
        <taxon>Pentapetalae</taxon>
        <taxon>rosids</taxon>
        <taxon>fabids</taxon>
        <taxon>Rosales</taxon>
        <taxon>Rosaceae</taxon>
        <taxon>Amygdaloideae</taxon>
        <taxon>Amygdaleae</taxon>
        <taxon>Prunus</taxon>
    </lineage>
</organism>
<comment type="caution">
    <text evidence="1">The sequence shown here is derived from an EMBL/GenBank/DDBJ whole genome shotgun (WGS) entry which is preliminary data.</text>
</comment>
<protein>
    <submittedName>
        <fullName evidence="1">Uncharacterized protein</fullName>
    </submittedName>
</protein>
<dbReference type="EMBL" id="JAJFAZ020000001">
    <property type="protein sequence ID" value="KAI5355886.1"/>
    <property type="molecule type" value="Genomic_DNA"/>
</dbReference>
<evidence type="ECO:0000313" key="2">
    <source>
        <dbReference type="Proteomes" id="UP001054821"/>
    </source>
</evidence>
<keyword evidence="2" id="KW-1185">Reference proteome</keyword>
<dbReference type="PANTHER" id="PTHR48449">
    <property type="entry name" value="DUF1985 DOMAIN-CONTAINING PROTEIN"/>
    <property type="match status" value="1"/>
</dbReference>